<protein>
    <submittedName>
        <fullName evidence="1">Primase 1</fullName>
    </submittedName>
</protein>
<organism evidence="1">
    <name type="scientific">human gut metagenome</name>
    <dbReference type="NCBI Taxonomy" id="408170"/>
    <lineage>
        <taxon>unclassified sequences</taxon>
        <taxon>metagenomes</taxon>
        <taxon>organismal metagenomes</taxon>
    </lineage>
</organism>
<dbReference type="AlphaFoldDB" id="W1XVV3"/>
<gene>
    <name evidence="1" type="ORF">Q604_UNBC11092G0001</name>
</gene>
<accession>W1XVV3</accession>
<dbReference type="EMBL" id="AZMM01011092">
    <property type="protein sequence ID" value="ETJ34483.1"/>
    <property type="molecule type" value="Genomic_DNA"/>
</dbReference>
<comment type="caution">
    <text evidence="1">The sequence shown here is derived from an EMBL/GenBank/DDBJ whole genome shotgun (WGS) entry which is preliminary data.</text>
</comment>
<reference evidence="1" key="1">
    <citation type="submission" date="2013-12" db="EMBL/GenBank/DDBJ databases">
        <title>A Varibaculum cambriense genome reconstructed from a premature infant gut community with otherwise low bacterial novelty that shifts toward anaerobic metabolism during the third week of life.</title>
        <authorList>
            <person name="Brown C.T."/>
            <person name="Sharon I."/>
            <person name="Thomas B.C."/>
            <person name="Castelle C.J."/>
            <person name="Morowitz M.J."/>
            <person name="Banfield J.F."/>
        </authorList>
    </citation>
    <scope>NUCLEOTIDE SEQUENCE</scope>
</reference>
<name>W1XVV3_9ZZZZ</name>
<feature type="non-terminal residue" evidence="1">
    <location>
        <position position="1"/>
    </location>
</feature>
<evidence type="ECO:0000313" key="1">
    <source>
        <dbReference type="EMBL" id="ETJ34483.1"/>
    </source>
</evidence>
<proteinExistence type="predicted"/>
<sequence length="65" mass="7788">LTISDLFIRQGWKKFKKPRQARKNSHLHEWKSDVMNYLESLSQEDTDPFLQTTKKAIREELSIPE</sequence>